<dbReference type="CTD" id="9820933"/>
<dbReference type="AlphaFoldDB" id="A0A6A5HHF7"/>
<dbReference type="EMBL" id="WUAV01000002">
    <property type="protein sequence ID" value="KAF1766094.1"/>
    <property type="molecule type" value="Genomic_DNA"/>
</dbReference>
<comment type="caution">
    <text evidence="1">The sequence shown here is derived from an EMBL/GenBank/DDBJ whole genome shotgun (WGS) entry which is preliminary data.</text>
</comment>
<gene>
    <name evidence="1" type="ORF">GCK72_006050</name>
</gene>
<dbReference type="RefSeq" id="XP_053589649.1">
    <property type="nucleotide sequence ID" value="XM_053725455.1"/>
</dbReference>
<reference evidence="1 2" key="1">
    <citation type="submission" date="2019-12" db="EMBL/GenBank/DDBJ databases">
        <title>Chromosome-level assembly of the Caenorhabditis remanei genome.</title>
        <authorList>
            <person name="Teterina A.A."/>
            <person name="Willis J.H."/>
            <person name="Phillips P.C."/>
        </authorList>
    </citation>
    <scope>NUCLEOTIDE SEQUENCE [LARGE SCALE GENOMIC DNA]</scope>
    <source>
        <strain evidence="1 2">PX506</strain>
        <tissue evidence="1">Whole organism</tissue>
    </source>
</reference>
<proteinExistence type="predicted"/>
<evidence type="ECO:0000313" key="2">
    <source>
        <dbReference type="Proteomes" id="UP000483820"/>
    </source>
</evidence>
<dbReference type="KEGG" id="crq:GCK72_006050"/>
<protein>
    <submittedName>
        <fullName evidence="1">Uncharacterized protein</fullName>
    </submittedName>
</protein>
<dbReference type="Proteomes" id="UP000483820">
    <property type="component" value="Chromosome II"/>
</dbReference>
<accession>A0A6A5HHF7</accession>
<name>A0A6A5HHF7_CAERE</name>
<sequence length="658" mass="74128">MIINQLIETLSDQAVVSTLTPSSIIVYDKNELKVYVGFTNNRESVEYTKEVILLLSTVIPTKTEIREIIASKNGDYVILEGPRSIFVVRIGTEILFTKPDRLPSECFCECYSLHDSLLLQNSALSVVKVRVLGEKCDEKTIIAAVLFSDNCIRFYNLQKKFDSLLLGVDFRNYLHQGGDENIANNTFGLQKALVSFDMIPPQPKSSHFSLIAIDSDAEFYGSFIHFSCFKEGVSPRIHRLEVIDGIPCDPIDLQYITTSNPRITSIFILVSGGGILSHLIVFPNEFGEFQLLVNDQLRLPLSAGDPKIVRNQIKKLNVNRYEIATSSCLYSVNISPWFDSLTSGSTAPKTNQDSRVFELVNALISQDELRETKKWTGARALRAIAVKLSAGLEADETEDEPSADSEDVMHLVIIENRNGQPAHVFNIATFDSNTWNIKTTRDIEKHLNSGTTSNQVHTLEQQLADLKPLAACVISDKVSCEDAIDAALKFFEAVDERLKKHSELAQAFVDRTLALTTSAHNLVEKQEQLDARLGDESEVIEVLKTRLYATKERMEKSRKDINVLFHRVEENAPLSDNEIRIFEKLKERQKMLSDLSIYVPKMTLDTNELNRMTEVLLKKRNSGEDTNKFSAVERNAAEIDNLESRERTLQEDIAQLTV</sequence>
<organism evidence="1 2">
    <name type="scientific">Caenorhabditis remanei</name>
    <name type="common">Caenorhabditis vulgaris</name>
    <dbReference type="NCBI Taxonomy" id="31234"/>
    <lineage>
        <taxon>Eukaryota</taxon>
        <taxon>Metazoa</taxon>
        <taxon>Ecdysozoa</taxon>
        <taxon>Nematoda</taxon>
        <taxon>Chromadorea</taxon>
        <taxon>Rhabditida</taxon>
        <taxon>Rhabditina</taxon>
        <taxon>Rhabditomorpha</taxon>
        <taxon>Rhabditoidea</taxon>
        <taxon>Rhabditidae</taxon>
        <taxon>Peloderinae</taxon>
        <taxon>Caenorhabditis</taxon>
    </lineage>
</organism>
<dbReference type="GeneID" id="9820933"/>
<evidence type="ECO:0000313" key="1">
    <source>
        <dbReference type="EMBL" id="KAF1766094.1"/>
    </source>
</evidence>